<dbReference type="InterPro" id="IPR003010">
    <property type="entry name" value="C-N_Hydrolase"/>
</dbReference>
<dbReference type="InterPro" id="IPR001110">
    <property type="entry name" value="UPF0012_CS"/>
</dbReference>
<dbReference type="PROSITE" id="PS50263">
    <property type="entry name" value="CN_HYDROLASE"/>
    <property type="match status" value="1"/>
</dbReference>
<dbReference type="PROSITE" id="PS01227">
    <property type="entry name" value="UPF0012"/>
    <property type="match status" value="1"/>
</dbReference>
<dbReference type="CDD" id="cd07572">
    <property type="entry name" value="nit"/>
    <property type="match status" value="1"/>
</dbReference>
<dbReference type="OrthoDB" id="9811121at2"/>
<reference evidence="4 5" key="1">
    <citation type="submission" date="2019-06" db="EMBL/GenBank/DDBJ databases">
        <title>Quisquiliibacterium sp. nov., isolated from a maize field.</title>
        <authorList>
            <person name="Lin S.-Y."/>
            <person name="Tsai C.-F."/>
            <person name="Young C.-C."/>
        </authorList>
    </citation>
    <scope>NUCLEOTIDE SEQUENCE [LARGE SCALE GENOMIC DNA]</scope>
    <source>
        <strain evidence="4 5">CC-CFT501</strain>
    </source>
</reference>
<evidence type="ECO:0000256" key="2">
    <source>
        <dbReference type="ARBA" id="ARBA00022801"/>
    </source>
</evidence>
<evidence type="ECO:0000259" key="3">
    <source>
        <dbReference type="PROSITE" id="PS50263"/>
    </source>
</evidence>
<dbReference type="PANTHER" id="PTHR23088:SF27">
    <property type="entry name" value="DEAMINATED GLUTATHIONE AMIDASE"/>
    <property type="match status" value="1"/>
</dbReference>
<dbReference type="RefSeq" id="WP_147702883.1">
    <property type="nucleotide sequence ID" value="NZ_VDUY01000001.1"/>
</dbReference>
<proteinExistence type="inferred from homology"/>
<protein>
    <submittedName>
        <fullName evidence="4">Carbon-nitrogen hydrolase family protein</fullName>
    </submittedName>
</protein>
<dbReference type="Pfam" id="PF00795">
    <property type="entry name" value="CN_hydrolase"/>
    <property type="match status" value="1"/>
</dbReference>
<dbReference type="AlphaFoldDB" id="A0A5C8P6F2"/>
<gene>
    <name evidence="4" type="ORF">FHP08_03460</name>
</gene>
<organism evidence="4 5">
    <name type="scientific">Zeimonas arvi</name>
    <dbReference type="NCBI Taxonomy" id="2498847"/>
    <lineage>
        <taxon>Bacteria</taxon>
        <taxon>Pseudomonadati</taxon>
        <taxon>Pseudomonadota</taxon>
        <taxon>Betaproteobacteria</taxon>
        <taxon>Burkholderiales</taxon>
        <taxon>Burkholderiaceae</taxon>
        <taxon>Zeimonas</taxon>
    </lineage>
</organism>
<dbReference type="InterPro" id="IPR036526">
    <property type="entry name" value="C-N_Hydrolase_sf"/>
</dbReference>
<dbReference type="SUPFAM" id="SSF56317">
    <property type="entry name" value="Carbon-nitrogen hydrolase"/>
    <property type="match status" value="1"/>
</dbReference>
<dbReference type="Gene3D" id="3.60.110.10">
    <property type="entry name" value="Carbon-nitrogen hydrolase"/>
    <property type="match status" value="1"/>
</dbReference>
<feature type="domain" description="CN hydrolase" evidence="3">
    <location>
        <begin position="19"/>
        <end position="268"/>
    </location>
</feature>
<evidence type="ECO:0000256" key="1">
    <source>
        <dbReference type="ARBA" id="ARBA00010613"/>
    </source>
</evidence>
<evidence type="ECO:0000313" key="4">
    <source>
        <dbReference type="EMBL" id="TXL68747.1"/>
    </source>
</evidence>
<sequence length="286" mass="31002">MTTGQTTGGAGPAQAAAALRVAAVQTVSAATVDTSLAAVEPLIARAAQSGARLVALPEYFALLGRSDRDKLAIREPDGDGPLQAFLSEQARRHRIWLVGGTVPLASHRPGKVWNASLVYGPDGSRVARYDKIHLFGLRHGEERFDEAATIEPGRTPTVLDIDEGGRRWRVGLSVCYDLRFPELYRALSPVDLLLVPSAFTFTTGSAHWETLLRARAIENQCYVLAPAQGGLHENGRRTWGHTMLVDPWGEVLQVQPEGEGVVVGDVVRERIDKVRATLPALGHRVL</sequence>
<dbReference type="InterPro" id="IPR045254">
    <property type="entry name" value="Nit1/2_C-N_Hydrolase"/>
</dbReference>
<comment type="similarity">
    <text evidence="1">Belongs to the carbon-nitrogen hydrolase superfamily. NIT1/NIT2 family.</text>
</comment>
<dbReference type="GO" id="GO:0016811">
    <property type="term" value="F:hydrolase activity, acting on carbon-nitrogen (but not peptide) bonds, in linear amides"/>
    <property type="evidence" value="ECO:0007669"/>
    <property type="project" value="InterPro"/>
</dbReference>
<keyword evidence="5" id="KW-1185">Reference proteome</keyword>
<evidence type="ECO:0000313" key="5">
    <source>
        <dbReference type="Proteomes" id="UP000321548"/>
    </source>
</evidence>
<name>A0A5C8P6F2_9BURK</name>
<accession>A0A5C8P6F2</accession>
<dbReference type="Proteomes" id="UP000321548">
    <property type="component" value="Unassembled WGS sequence"/>
</dbReference>
<dbReference type="EMBL" id="VDUY01000001">
    <property type="protein sequence ID" value="TXL68747.1"/>
    <property type="molecule type" value="Genomic_DNA"/>
</dbReference>
<dbReference type="PANTHER" id="PTHR23088">
    <property type="entry name" value="NITRILASE-RELATED"/>
    <property type="match status" value="1"/>
</dbReference>
<keyword evidence="2 4" id="KW-0378">Hydrolase</keyword>
<comment type="caution">
    <text evidence="4">The sequence shown here is derived from an EMBL/GenBank/DDBJ whole genome shotgun (WGS) entry which is preliminary data.</text>
</comment>